<evidence type="ECO:0000313" key="2">
    <source>
        <dbReference type="Proteomes" id="UP000799444"/>
    </source>
</evidence>
<sequence length="334" mass="37487">MGDPLSVAASVLTLAQAVEYTWKSIKDVRGAEQAVEDVKGKVDTVRSVLEHSKRAIGNTGYVANTSPGLDTDMVISRIENKLAKLDKTLMRFNGLNSKAKIKLVKLQWPRQKTKIEALLRSVREDALLLEHYMTVMTFSSTIQIRSQIDGLMERAESRVCKTRANPNNTPRLKKYLQTDMGVLVSAHEFCLDRSSPSDDRVAAPTDSILYFLGVLLISISGTHPRCDCSITRCRQCQQSNVSYTFHISLPMWLFTRLIVGSLLFNRTTGLSLRYLRFPNTRCSTDSIFRLVQLGRLDDIHAAFDSGDASPWDVDEDGNTLLWVHLPHTLNPQTS</sequence>
<comment type="caution">
    <text evidence="1">The sequence shown here is derived from an EMBL/GenBank/DDBJ whole genome shotgun (WGS) entry which is preliminary data.</text>
</comment>
<gene>
    <name evidence="1" type="ORF">EJ04DRAFT_197066</name>
</gene>
<protein>
    <recommendedName>
        <fullName evidence="3">Fungal N-terminal domain-containing protein</fullName>
    </recommendedName>
</protein>
<proteinExistence type="predicted"/>
<evidence type="ECO:0008006" key="3">
    <source>
        <dbReference type="Google" id="ProtNLM"/>
    </source>
</evidence>
<dbReference type="AlphaFoldDB" id="A0A9P4V894"/>
<accession>A0A9P4V894</accession>
<name>A0A9P4V894_9PLEO</name>
<dbReference type="EMBL" id="ML996100">
    <property type="protein sequence ID" value="KAF2740356.1"/>
    <property type="molecule type" value="Genomic_DNA"/>
</dbReference>
<keyword evidence="2" id="KW-1185">Reference proteome</keyword>
<reference evidence="1" key="1">
    <citation type="journal article" date="2020" name="Stud. Mycol.">
        <title>101 Dothideomycetes genomes: a test case for predicting lifestyles and emergence of pathogens.</title>
        <authorList>
            <person name="Haridas S."/>
            <person name="Albert R."/>
            <person name="Binder M."/>
            <person name="Bloem J."/>
            <person name="Labutti K."/>
            <person name="Salamov A."/>
            <person name="Andreopoulos B."/>
            <person name="Baker S."/>
            <person name="Barry K."/>
            <person name="Bills G."/>
            <person name="Bluhm B."/>
            <person name="Cannon C."/>
            <person name="Castanera R."/>
            <person name="Culley D."/>
            <person name="Daum C."/>
            <person name="Ezra D."/>
            <person name="Gonzalez J."/>
            <person name="Henrissat B."/>
            <person name="Kuo A."/>
            <person name="Liang C."/>
            <person name="Lipzen A."/>
            <person name="Lutzoni F."/>
            <person name="Magnuson J."/>
            <person name="Mondo S."/>
            <person name="Nolan M."/>
            <person name="Ohm R."/>
            <person name="Pangilinan J."/>
            <person name="Park H.-J."/>
            <person name="Ramirez L."/>
            <person name="Alfaro M."/>
            <person name="Sun H."/>
            <person name="Tritt A."/>
            <person name="Yoshinaga Y."/>
            <person name="Zwiers L.-H."/>
            <person name="Turgeon B."/>
            <person name="Goodwin S."/>
            <person name="Spatafora J."/>
            <person name="Crous P."/>
            <person name="Grigoriev I."/>
        </authorList>
    </citation>
    <scope>NUCLEOTIDE SEQUENCE</scope>
    <source>
        <strain evidence="1">CBS 125425</strain>
    </source>
</reference>
<evidence type="ECO:0000313" key="1">
    <source>
        <dbReference type="EMBL" id="KAF2740356.1"/>
    </source>
</evidence>
<dbReference type="Proteomes" id="UP000799444">
    <property type="component" value="Unassembled WGS sequence"/>
</dbReference>
<dbReference type="OrthoDB" id="341259at2759"/>
<organism evidence="1 2">
    <name type="scientific">Polyplosphaeria fusca</name>
    <dbReference type="NCBI Taxonomy" id="682080"/>
    <lineage>
        <taxon>Eukaryota</taxon>
        <taxon>Fungi</taxon>
        <taxon>Dikarya</taxon>
        <taxon>Ascomycota</taxon>
        <taxon>Pezizomycotina</taxon>
        <taxon>Dothideomycetes</taxon>
        <taxon>Pleosporomycetidae</taxon>
        <taxon>Pleosporales</taxon>
        <taxon>Tetraplosphaeriaceae</taxon>
        <taxon>Polyplosphaeria</taxon>
    </lineage>
</organism>